<dbReference type="CDD" id="cd12797">
    <property type="entry name" value="M23_peptidase"/>
    <property type="match status" value="1"/>
</dbReference>
<dbReference type="GO" id="GO:0004222">
    <property type="term" value="F:metalloendopeptidase activity"/>
    <property type="evidence" value="ECO:0007669"/>
    <property type="project" value="TreeGrafter"/>
</dbReference>
<dbReference type="InterPro" id="IPR016047">
    <property type="entry name" value="M23ase_b-sheet_dom"/>
</dbReference>
<organism evidence="3 4">
    <name type="scientific">Bradyrhizobium cajani</name>
    <dbReference type="NCBI Taxonomy" id="1928661"/>
    <lineage>
        <taxon>Bacteria</taxon>
        <taxon>Pseudomonadati</taxon>
        <taxon>Pseudomonadota</taxon>
        <taxon>Alphaproteobacteria</taxon>
        <taxon>Hyphomicrobiales</taxon>
        <taxon>Nitrobacteraceae</taxon>
        <taxon>Bradyrhizobium</taxon>
    </lineage>
</organism>
<sequence>MTYDNHNGTDFRLPSLAAQKTGVEVRAAAGGRILRTRNDALDDAFTKSGREAVRETECGNGVVIEHPGQWETQYCHLAAGSVLVNVGDKVEPGQPIGRVGLSGLTEYPHLHFTVRHNGAVVDPFAYGVRPGSCEGGQSLWLAAIRSKLEYQERAILNAGFTTGPVTMELIEDGSAERQTPSASSMAIVAFVRAIGLKAGDAQWLVIKGPLENVIAENRSAPLQGNKAQFMLFAGKKRPPGGWDRGTYKATYVIERDGQVVLKKDLELTL</sequence>
<keyword evidence="4" id="KW-1185">Reference proteome</keyword>
<comment type="caution">
    <text evidence="3">The sequence shown here is derived from an EMBL/GenBank/DDBJ whole genome shotgun (WGS) entry which is preliminary data.</text>
</comment>
<dbReference type="InterPro" id="IPR011055">
    <property type="entry name" value="Dup_hybrid_motif"/>
</dbReference>
<proteinExistence type="predicted"/>
<dbReference type="Gene3D" id="2.70.70.10">
    <property type="entry name" value="Glucose Permease (Domain IIA)"/>
    <property type="match status" value="1"/>
</dbReference>
<dbReference type="AlphaFoldDB" id="A0A844TGM6"/>
<evidence type="ECO:0000256" key="1">
    <source>
        <dbReference type="ARBA" id="ARBA00022729"/>
    </source>
</evidence>
<evidence type="ECO:0000259" key="2">
    <source>
        <dbReference type="Pfam" id="PF01551"/>
    </source>
</evidence>
<dbReference type="EMBL" id="WQNE01000019">
    <property type="protein sequence ID" value="MVT75769.1"/>
    <property type="molecule type" value="Genomic_DNA"/>
</dbReference>
<gene>
    <name evidence="3" type="ORF">GPL20_22445</name>
</gene>
<name>A0A844TGM6_9BRAD</name>
<dbReference type="SUPFAM" id="SSF51261">
    <property type="entry name" value="Duplicated hybrid motif"/>
    <property type="match status" value="1"/>
</dbReference>
<dbReference type="PANTHER" id="PTHR21666:SF289">
    <property type="entry name" value="L-ALA--D-GLU ENDOPEPTIDASE"/>
    <property type="match status" value="1"/>
</dbReference>
<dbReference type="InterPro" id="IPR050570">
    <property type="entry name" value="Cell_wall_metabolism_enzyme"/>
</dbReference>
<dbReference type="PANTHER" id="PTHR21666">
    <property type="entry name" value="PEPTIDASE-RELATED"/>
    <property type="match status" value="1"/>
</dbReference>
<reference evidence="3 4" key="1">
    <citation type="submission" date="2019-12" db="EMBL/GenBank/DDBJ databases">
        <title>Draft genome sequences Bradyrhizobium cajani AMBPC1010, Bradyrhizobium pachyrhizi AMBPC1040 and Bradyrhizobium yuanmingense ALSPC3051, three plant growth promoting strains isolated from nodules of Cajanus cajan L. in Dominican Republic.</title>
        <authorList>
            <person name="Flores-Felix J.D."/>
            <person name="Araujo J."/>
            <person name="Diaz-Alcantara C."/>
            <person name="Gonzalez-Andres F."/>
            <person name="Velazquez E."/>
        </authorList>
    </citation>
    <scope>NUCLEOTIDE SEQUENCE [LARGE SCALE GENOMIC DNA]</scope>
    <source>
        <strain evidence="3 4">1010</strain>
    </source>
</reference>
<evidence type="ECO:0000313" key="3">
    <source>
        <dbReference type="EMBL" id="MVT75769.1"/>
    </source>
</evidence>
<protein>
    <submittedName>
        <fullName evidence="3">Peptidoglycan DD-metalloendopeptidase family protein</fullName>
    </submittedName>
</protein>
<accession>A0A844TGM6</accession>
<dbReference type="Pfam" id="PF01551">
    <property type="entry name" value="Peptidase_M23"/>
    <property type="match status" value="1"/>
</dbReference>
<evidence type="ECO:0000313" key="4">
    <source>
        <dbReference type="Proteomes" id="UP000449969"/>
    </source>
</evidence>
<feature type="domain" description="M23ase beta-sheet core" evidence="2">
    <location>
        <begin position="5"/>
        <end position="123"/>
    </location>
</feature>
<keyword evidence="1" id="KW-0732">Signal</keyword>
<dbReference type="Proteomes" id="UP000449969">
    <property type="component" value="Unassembled WGS sequence"/>
</dbReference>
<dbReference type="OrthoDB" id="5489603at2"/>